<dbReference type="HOGENOM" id="CLU_434657_0_0_5"/>
<accession>Q2N5J1</accession>
<dbReference type="Proteomes" id="UP000008808">
    <property type="component" value="Chromosome"/>
</dbReference>
<feature type="region of interest" description="Disordered" evidence="1">
    <location>
        <begin position="28"/>
        <end position="59"/>
    </location>
</feature>
<keyword evidence="2" id="KW-0732">Signal</keyword>
<proteinExistence type="predicted"/>
<dbReference type="RefSeq" id="WP_011415872.1">
    <property type="nucleotide sequence ID" value="NC_007722.1"/>
</dbReference>
<protein>
    <recommendedName>
        <fullName evidence="5">Conjugal transfer protein TraN</fullName>
    </recommendedName>
</protein>
<evidence type="ECO:0008006" key="5">
    <source>
        <dbReference type="Google" id="ProtNLM"/>
    </source>
</evidence>
<sequence length="574" mass="62878">MMHRLLLKAAALAACLVAAPVAAQQQDAKEDGKSFGQSLRGDAQRAAQTPPEAADLPNYEPNAVRDLERLADNPDRIESSAAAAATTHQGYRAMRDSIANRARFDSEEIEDVIARSLAINETPLDYTSGMSVTGSQGACVPLPPGSASAGTYTATCNSGTRIEQSAGQCTVPLIANVSQRQQWHYLCNDTGGSFGHPWCSAFDGNSCRITGYRPGPCLQWRDNQFTHYCTEPGDPIAEISCDAPDNRFTPYAVTTDTEVDTALDESQCTGLGNNADCALETEICTDSFPQTRIIDGVSVSRSCWEWQRSYSCVTRSAASDCAEIEDQGTCRFLREECLTDGTPCETWERIYECPLPAGDTGTTQYVCDGDVYCIDGSCETIERNANDEFKDAVTALHAMDEARGAFDPDTLTLFRGTRNTCSSKVFGVLNCCKGKGFPLIPGISLLVALGCDREEVLLHERDAQGLCAYAGTYCSKKFLGVCLTKKKAYCCFESKLSRILQEQGRKQLPKPWDKPREEQCEGFTLDEFAQLDLSQMDFSEVYAEFTEAARLPDELETSVLIQQKIEDYYARSGQ</sequence>
<gene>
    <name evidence="3" type="ordered locus">ELI_14790</name>
</gene>
<organism evidence="3 4">
    <name type="scientific">Erythrobacter litoralis (strain HTCC2594)</name>
    <dbReference type="NCBI Taxonomy" id="314225"/>
    <lineage>
        <taxon>Bacteria</taxon>
        <taxon>Pseudomonadati</taxon>
        <taxon>Pseudomonadota</taxon>
        <taxon>Alphaproteobacteria</taxon>
        <taxon>Sphingomonadales</taxon>
        <taxon>Erythrobacteraceae</taxon>
        <taxon>Erythrobacter/Porphyrobacter group</taxon>
        <taxon>Erythrobacter</taxon>
    </lineage>
</organism>
<evidence type="ECO:0000256" key="1">
    <source>
        <dbReference type="SAM" id="MobiDB-lite"/>
    </source>
</evidence>
<dbReference type="EMBL" id="CP000157">
    <property type="protein sequence ID" value="ABC65050.1"/>
    <property type="molecule type" value="Genomic_DNA"/>
</dbReference>
<evidence type="ECO:0000313" key="3">
    <source>
        <dbReference type="EMBL" id="ABC65050.1"/>
    </source>
</evidence>
<dbReference type="NCBIfam" id="NF009013">
    <property type="entry name" value="PRK12355.2-4"/>
    <property type="match status" value="1"/>
</dbReference>
<dbReference type="STRING" id="314225.ELI_14790"/>
<dbReference type="eggNOG" id="ENOG502Z9Z1">
    <property type="taxonomic scope" value="Bacteria"/>
</dbReference>
<dbReference type="KEGG" id="eli:ELI_14790"/>
<dbReference type="InterPro" id="IPR014121">
    <property type="entry name" value="TraN_Ftype"/>
</dbReference>
<dbReference type="AlphaFoldDB" id="Q2N5J1"/>
<evidence type="ECO:0000313" key="4">
    <source>
        <dbReference type="Proteomes" id="UP000008808"/>
    </source>
</evidence>
<reference evidence="4" key="1">
    <citation type="journal article" date="2009" name="J. Bacteriol.">
        <title>Complete genome sequence of Erythrobacter litoralis HTCC2594.</title>
        <authorList>
            <person name="Oh H.M."/>
            <person name="Giovannoni S.J."/>
            <person name="Ferriera S."/>
            <person name="Johnson J."/>
            <person name="Cho J.C."/>
        </authorList>
    </citation>
    <scope>NUCLEOTIDE SEQUENCE [LARGE SCALE GENOMIC DNA]</scope>
    <source>
        <strain evidence="4">HTCC2594</strain>
    </source>
</reference>
<name>Q2N5J1_ERYLH</name>
<feature type="chain" id="PRO_5004213109" description="Conjugal transfer protein TraN" evidence="2">
    <location>
        <begin position="24"/>
        <end position="574"/>
    </location>
</feature>
<evidence type="ECO:0000256" key="2">
    <source>
        <dbReference type="SAM" id="SignalP"/>
    </source>
</evidence>
<dbReference type="Pfam" id="PF06986">
    <property type="entry name" value="F_T4SS_TraN"/>
    <property type="match status" value="1"/>
</dbReference>
<feature type="signal peptide" evidence="2">
    <location>
        <begin position="1"/>
        <end position="23"/>
    </location>
</feature>
<keyword evidence="4" id="KW-1185">Reference proteome</keyword>